<comment type="similarity">
    <text evidence="7">Belongs to the PINc/VapC protein family.</text>
</comment>
<dbReference type="Gene3D" id="3.40.50.1010">
    <property type="entry name" value="5'-nuclease"/>
    <property type="match status" value="1"/>
</dbReference>
<keyword evidence="6" id="KW-0460">Magnesium</keyword>
<evidence type="ECO:0000256" key="3">
    <source>
        <dbReference type="ARBA" id="ARBA00022722"/>
    </source>
</evidence>
<feature type="domain" description="PIN" evidence="8">
    <location>
        <begin position="2"/>
        <end position="130"/>
    </location>
</feature>
<proteinExistence type="inferred from homology"/>
<dbReference type="CDD" id="cd18746">
    <property type="entry name" value="PIN_VapC4-5_FitB-like"/>
    <property type="match status" value="1"/>
</dbReference>
<protein>
    <submittedName>
        <fullName evidence="9">Type II toxin-antitoxin system VapC family toxin</fullName>
    </submittedName>
</protein>
<evidence type="ECO:0000256" key="5">
    <source>
        <dbReference type="ARBA" id="ARBA00022801"/>
    </source>
</evidence>
<dbReference type="SUPFAM" id="SSF88723">
    <property type="entry name" value="PIN domain-like"/>
    <property type="match status" value="1"/>
</dbReference>
<dbReference type="PANTHER" id="PTHR33653">
    <property type="entry name" value="RIBONUCLEASE VAPC2"/>
    <property type="match status" value="1"/>
</dbReference>
<sequence length="141" mass="15457">MYLLDTNVVSELRKAKSGKADKNVVSWANSVPVTSLFLSVISILEIETGLLLVERRDPLQGAVLRSWLTVHVLPAFSERILIIDTAVALCCAKLYVPDPRSDRDAIIAATALVHGMTVVTRNVDDFKQTGVEILNPWEAAT</sequence>
<evidence type="ECO:0000313" key="9">
    <source>
        <dbReference type="EMBL" id="TRX00171.1"/>
    </source>
</evidence>
<dbReference type="InterPro" id="IPR050556">
    <property type="entry name" value="Type_II_TA_system_RNase"/>
</dbReference>
<dbReference type="Pfam" id="PF01850">
    <property type="entry name" value="PIN"/>
    <property type="match status" value="1"/>
</dbReference>
<evidence type="ECO:0000256" key="7">
    <source>
        <dbReference type="ARBA" id="ARBA00038093"/>
    </source>
</evidence>
<keyword evidence="2" id="KW-1277">Toxin-antitoxin system</keyword>
<gene>
    <name evidence="9" type="ORF">EKO24_006245</name>
</gene>
<dbReference type="InterPro" id="IPR029060">
    <property type="entry name" value="PIN-like_dom_sf"/>
</dbReference>
<organism evidence="9 10">
    <name type="scientific">Candidatus Methylobacter oryzae</name>
    <dbReference type="NCBI Taxonomy" id="2497749"/>
    <lineage>
        <taxon>Bacteria</taxon>
        <taxon>Pseudomonadati</taxon>
        <taxon>Pseudomonadota</taxon>
        <taxon>Gammaproteobacteria</taxon>
        <taxon>Methylococcales</taxon>
        <taxon>Methylococcaceae</taxon>
        <taxon>Methylobacter</taxon>
    </lineage>
</organism>
<keyword evidence="4" id="KW-0479">Metal-binding</keyword>
<dbReference type="PANTHER" id="PTHR33653:SF1">
    <property type="entry name" value="RIBONUCLEASE VAPC2"/>
    <property type="match status" value="1"/>
</dbReference>
<keyword evidence="5" id="KW-0378">Hydrolase</keyword>
<dbReference type="Proteomes" id="UP000733744">
    <property type="component" value="Unassembled WGS sequence"/>
</dbReference>
<evidence type="ECO:0000256" key="1">
    <source>
        <dbReference type="ARBA" id="ARBA00001946"/>
    </source>
</evidence>
<evidence type="ECO:0000256" key="2">
    <source>
        <dbReference type="ARBA" id="ARBA00022649"/>
    </source>
</evidence>
<evidence type="ECO:0000313" key="10">
    <source>
        <dbReference type="Proteomes" id="UP000733744"/>
    </source>
</evidence>
<evidence type="ECO:0000256" key="4">
    <source>
        <dbReference type="ARBA" id="ARBA00022723"/>
    </source>
</evidence>
<dbReference type="EMBL" id="RYFG02000036">
    <property type="protein sequence ID" value="TRX00171.1"/>
    <property type="molecule type" value="Genomic_DNA"/>
</dbReference>
<keyword evidence="3" id="KW-0540">Nuclease</keyword>
<comment type="caution">
    <text evidence="9">The sequence shown here is derived from an EMBL/GenBank/DDBJ whole genome shotgun (WGS) entry which is preliminary data.</text>
</comment>
<reference evidence="9 10" key="1">
    <citation type="journal article" date="2019" name="Antonie Van Leeuwenhoek">
        <title>Description of 'Ca. Methylobacter oryzae' KRF1, a novel species from the environmentally important Methylobacter clade 2.</title>
        <authorList>
            <person name="Khatri K."/>
            <person name="Mohite J.A."/>
            <person name="Pandit P.S."/>
            <person name="Bahulikar R."/>
            <person name="Rahalkar M.C."/>
        </authorList>
    </citation>
    <scope>NUCLEOTIDE SEQUENCE [LARGE SCALE GENOMIC DNA]</scope>
    <source>
        <strain evidence="9 10">KRF1</strain>
    </source>
</reference>
<comment type="cofactor">
    <cofactor evidence="1">
        <name>Mg(2+)</name>
        <dbReference type="ChEBI" id="CHEBI:18420"/>
    </cofactor>
</comment>
<keyword evidence="10" id="KW-1185">Reference proteome</keyword>
<name>A0ABY3CCT4_9GAMM</name>
<evidence type="ECO:0000256" key="6">
    <source>
        <dbReference type="ARBA" id="ARBA00022842"/>
    </source>
</evidence>
<dbReference type="InterPro" id="IPR002716">
    <property type="entry name" value="PIN_dom"/>
</dbReference>
<accession>A0ABY3CCT4</accession>
<evidence type="ECO:0000259" key="8">
    <source>
        <dbReference type="Pfam" id="PF01850"/>
    </source>
</evidence>